<comment type="caution">
    <text evidence="4">The sequence shown here is derived from an EMBL/GenBank/DDBJ whole genome shotgun (WGS) entry which is preliminary data.</text>
</comment>
<dbReference type="InterPro" id="IPR032623">
    <property type="entry name" value="FecR_N"/>
</dbReference>
<dbReference type="PANTHER" id="PTHR30273">
    <property type="entry name" value="PERIPLASMIC SIGNAL SENSOR AND SIGMA FACTOR ACTIVATOR FECR-RELATED"/>
    <property type="match status" value="1"/>
</dbReference>
<dbReference type="Proteomes" id="UP000185895">
    <property type="component" value="Unassembled WGS sequence"/>
</dbReference>
<dbReference type="AlphaFoldDB" id="A0A1E7R6J9"/>
<protein>
    <submittedName>
        <fullName evidence="4">Uncharacterized protein</fullName>
    </submittedName>
</protein>
<dbReference type="Pfam" id="PF04773">
    <property type="entry name" value="FecR"/>
    <property type="match status" value="1"/>
</dbReference>
<evidence type="ECO:0000313" key="4">
    <source>
        <dbReference type="EMBL" id="OEY94948.1"/>
    </source>
</evidence>
<feature type="domain" description="FecR protein" evidence="2">
    <location>
        <begin position="126"/>
        <end position="211"/>
    </location>
</feature>
<feature type="transmembrane region" description="Helical" evidence="1">
    <location>
        <begin position="93"/>
        <end position="111"/>
    </location>
</feature>
<dbReference type="OrthoDB" id="1099576at2"/>
<keyword evidence="1" id="KW-0812">Transmembrane</keyword>
<gene>
    <name evidence="4" type="ORF">BJI46_13150</name>
</gene>
<dbReference type="InterPro" id="IPR012373">
    <property type="entry name" value="Ferrdict_sens_TM"/>
</dbReference>
<dbReference type="Pfam" id="PF16220">
    <property type="entry name" value="DUF4880"/>
    <property type="match status" value="1"/>
</dbReference>
<accession>A0A1E7R6J9</accession>
<feature type="domain" description="FecR N-terminal" evidence="3">
    <location>
        <begin position="15"/>
        <end position="56"/>
    </location>
</feature>
<dbReference type="STRING" id="1262585.BJI46_13150"/>
<keyword evidence="1" id="KW-1133">Transmembrane helix</keyword>
<dbReference type="Gene3D" id="2.60.120.1440">
    <property type="match status" value="1"/>
</dbReference>
<proteinExistence type="predicted"/>
<dbReference type="PANTHER" id="PTHR30273:SF2">
    <property type="entry name" value="PROTEIN FECR"/>
    <property type="match status" value="1"/>
</dbReference>
<evidence type="ECO:0000259" key="2">
    <source>
        <dbReference type="Pfam" id="PF04773"/>
    </source>
</evidence>
<name>A0A1E7R6J9_9GAMM</name>
<keyword evidence="5" id="KW-1185">Reference proteome</keyword>
<dbReference type="InterPro" id="IPR006860">
    <property type="entry name" value="FecR"/>
</dbReference>
<dbReference type="EMBL" id="MKKK01000029">
    <property type="protein sequence ID" value="OEY94948.1"/>
    <property type="molecule type" value="Genomic_DNA"/>
</dbReference>
<reference evidence="4 5" key="1">
    <citation type="submission" date="2016-09" db="EMBL/GenBank/DDBJ databases">
        <authorList>
            <person name="Capua I."/>
            <person name="De Benedictis P."/>
            <person name="Joannis T."/>
            <person name="Lombin L.H."/>
            <person name="Cattoli G."/>
        </authorList>
    </citation>
    <scope>NUCLEOTIDE SEQUENCE [LARGE SCALE GENOMIC DNA]</scope>
    <source>
        <strain evidence="4 5">ANC 4671</strain>
    </source>
</reference>
<evidence type="ECO:0000313" key="5">
    <source>
        <dbReference type="Proteomes" id="UP000185895"/>
    </source>
</evidence>
<keyword evidence="1" id="KW-0472">Membrane</keyword>
<evidence type="ECO:0000256" key="1">
    <source>
        <dbReference type="SAM" id="Phobius"/>
    </source>
</evidence>
<dbReference type="PIRSF" id="PIRSF018266">
    <property type="entry name" value="FecR"/>
    <property type="match status" value="1"/>
</dbReference>
<organism evidence="4 5">
    <name type="scientific">Acinetobacter qingfengensis</name>
    <dbReference type="NCBI Taxonomy" id="1262585"/>
    <lineage>
        <taxon>Bacteria</taxon>
        <taxon>Pseudomonadati</taxon>
        <taxon>Pseudomonadota</taxon>
        <taxon>Gammaproteobacteria</taxon>
        <taxon>Moraxellales</taxon>
        <taxon>Moraxellaceae</taxon>
        <taxon>Acinetobacter</taxon>
    </lineage>
</organism>
<dbReference type="RefSeq" id="WP_070070083.1">
    <property type="nucleotide sequence ID" value="NZ_MKKK01000029.1"/>
</dbReference>
<sequence>MSQQHSNEINELLLEQASEWLVILSSDECTENDRQAFKQWQQQSPQHQAAAKRMQTMVDNLTQLTHPQNQILPSKIIRDALDDQTKFEFEPPHFIIALLALFTITLAWYLLPIQYWMADSKSSYDGWRNEKLTDHSDIRISGHSAYNLHFDQQQRVVELLDGNILVDVAKDAKRPFVVKTKYAAITALGTRFMINQTDGQTILTMLESKVKVETAQQVQLIYAGQQAVIDVSGKISVKNIAPTLMEQAWNKQSLAVEEMPLDQVLGILQSYHRSKLYYDKKQLHSFRVTAVLPLNDQQKSLNLLQDSLPIQINDSIPWVIYINKKD</sequence>
<dbReference type="GO" id="GO:0016989">
    <property type="term" value="F:sigma factor antagonist activity"/>
    <property type="evidence" value="ECO:0007669"/>
    <property type="project" value="TreeGrafter"/>
</dbReference>
<evidence type="ECO:0000259" key="3">
    <source>
        <dbReference type="Pfam" id="PF16220"/>
    </source>
</evidence>